<dbReference type="AlphaFoldDB" id="A0A858RJ04"/>
<evidence type="ECO:0000256" key="1">
    <source>
        <dbReference type="ARBA" id="ARBA00001946"/>
    </source>
</evidence>
<dbReference type="PANTHER" id="PTHR43046:SF16">
    <property type="entry name" value="ADP-RIBOSE PYROPHOSPHATASE YJHB-RELATED"/>
    <property type="match status" value="1"/>
</dbReference>
<dbReference type="Pfam" id="PF00293">
    <property type="entry name" value="NUDIX"/>
    <property type="match status" value="1"/>
</dbReference>
<dbReference type="CDD" id="cd04672">
    <property type="entry name" value="NUDIX_CDP-Chase_like"/>
    <property type="match status" value="1"/>
</dbReference>
<dbReference type="GO" id="GO:0016787">
    <property type="term" value="F:hydrolase activity"/>
    <property type="evidence" value="ECO:0007669"/>
    <property type="project" value="UniProtKB-KW"/>
</dbReference>
<organism evidence="4 5">
    <name type="scientific">Luteolibacter luteus</name>
    <dbReference type="NCBI Taxonomy" id="2728835"/>
    <lineage>
        <taxon>Bacteria</taxon>
        <taxon>Pseudomonadati</taxon>
        <taxon>Verrucomicrobiota</taxon>
        <taxon>Verrucomicrobiia</taxon>
        <taxon>Verrucomicrobiales</taxon>
        <taxon>Verrucomicrobiaceae</taxon>
        <taxon>Luteolibacter</taxon>
    </lineage>
</organism>
<dbReference type="Proteomes" id="UP000501812">
    <property type="component" value="Chromosome"/>
</dbReference>
<reference evidence="4 5" key="1">
    <citation type="submission" date="2020-04" db="EMBL/GenBank/DDBJ databases">
        <title>Luteolibacter sp. G-1-1-1 isolated from soil.</title>
        <authorList>
            <person name="Dahal R.H."/>
        </authorList>
    </citation>
    <scope>NUCLEOTIDE SEQUENCE [LARGE SCALE GENOMIC DNA]</scope>
    <source>
        <strain evidence="4 5">G-1-1-1</strain>
    </source>
</reference>
<dbReference type="Pfam" id="PF12535">
    <property type="entry name" value="Nudix_N"/>
    <property type="match status" value="1"/>
</dbReference>
<dbReference type="SUPFAM" id="SSF55811">
    <property type="entry name" value="Nudix"/>
    <property type="match status" value="1"/>
</dbReference>
<accession>A0A858RJ04</accession>
<evidence type="ECO:0000256" key="2">
    <source>
        <dbReference type="ARBA" id="ARBA00022801"/>
    </source>
</evidence>
<name>A0A858RJ04_9BACT</name>
<keyword evidence="2 4" id="KW-0378">Hydrolase</keyword>
<dbReference type="PANTHER" id="PTHR43046">
    <property type="entry name" value="GDP-MANNOSE MANNOSYL HYDROLASE"/>
    <property type="match status" value="1"/>
</dbReference>
<dbReference type="InterPro" id="IPR059176">
    <property type="entry name" value="UDP-X_N"/>
</dbReference>
<comment type="cofactor">
    <cofactor evidence="1">
        <name>Mg(2+)</name>
        <dbReference type="ChEBI" id="CHEBI:18420"/>
    </cofactor>
</comment>
<protein>
    <submittedName>
        <fullName evidence="4">NUDIX hydrolase</fullName>
    </submittedName>
</protein>
<evidence type="ECO:0000313" key="5">
    <source>
        <dbReference type="Proteomes" id="UP000501812"/>
    </source>
</evidence>
<dbReference type="Gene3D" id="6.10.250.1120">
    <property type="match status" value="1"/>
</dbReference>
<dbReference type="EMBL" id="CP051774">
    <property type="protein sequence ID" value="QJE96561.1"/>
    <property type="molecule type" value="Genomic_DNA"/>
</dbReference>
<dbReference type="InterPro" id="IPR000086">
    <property type="entry name" value="NUDIX_hydrolase_dom"/>
</dbReference>
<dbReference type="RefSeq" id="WP_169454962.1">
    <property type="nucleotide sequence ID" value="NZ_CP051774.1"/>
</dbReference>
<dbReference type="Gene3D" id="3.90.79.10">
    <property type="entry name" value="Nucleoside Triphosphate Pyrophosphohydrolase"/>
    <property type="match status" value="1"/>
</dbReference>
<keyword evidence="5" id="KW-1185">Reference proteome</keyword>
<dbReference type="KEGG" id="luo:HHL09_12465"/>
<sequence>MNRDLLSVSRELKSMAEAGLRYSTGPYDLERYKRLHEIASELLQAEDRAFQWPVEFGYATPKVDIRAAVIQEGKILLVEEAGTGTWSLPGGWADLNASPAENAAREVLEEAGIEVEVLKLIACWDKDKQGHPRQPEHVYKLVFLCRPVGGTLRLSHETDGADYFSPEELPKMCPYRNAPHYVDLAFRHFADTGLPTLFD</sequence>
<feature type="domain" description="Nudix hydrolase" evidence="3">
    <location>
        <begin position="60"/>
        <end position="186"/>
    </location>
</feature>
<dbReference type="InterPro" id="IPR015797">
    <property type="entry name" value="NUDIX_hydrolase-like_dom_sf"/>
</dbReference>
<gene>
    <name evidence="4" type="ORF">HHL09_12465</name>
</gene>
<evidence type="ECO:0000259" key="3">
    <source>
        <dbReference type="PROSITE" id="PS51462"/>
    </source>
</evidence>
<evidence type="ECO:0000313" key="4">
    <source>
        <dbReference type="EMBL" id="QJE96561.1"/>
    </source>
</evidence>
<proteinExistence type="predicted"/>
<dbReference type="PROSITE" id="PS51462">
    <property type="entry name" value="NUDIX"/>
    <property type="match status" value="1"/>
</dbReference>